<evidence type="ECO:0000313" key="2">
    <source>
        <dbReference type="EMBL" id="KAG8386437.1"/>
    </source>
</evidence>
<name>A0AAV6Y1X6_9LAMI</name>
<evidence type="ECO:0000313" key="1">
    <source>
        <dbReference type="EMBL" id="KAG8386423.1"/>
    </source>
</evidence>
<keyword evidence="3" id="KW-1185">Reference proteome</keyword>
<accession>A0AAV6Y1X6</accession>
<sequence>MYLHESTPIPSSVNCLNCSHTIDLPPISAAAESFLCPHCLTRIFYYRTARLSSLPPITTPAAPDLGDYGNHYWPPITTPALGSFIDTLPMRLVMLLPADSKTESCSICIEDFFEKERRNSSCSADIFVTMTKELPLIAKVNDWLGSNVVIPTCHETDLNFRLAISLRMGWQSTFCSFFLSGILHPKLGCVAGGDPSIVELPTEPKWSCLAEISDGTAEISDGTAEYADGILLQKHNFSEFGNSFLLRYPSVHFTNRGNTQDVIRKLNGAVIGKQTWNEAHNERRGYNGCEYNAAGAAYGASSNGHRNHQQ</sequence>
<dbReference type="AlphaFoldDB" id="A0AAV6Y1X6"/>
<dbReference type="EMBL" id="WHWC01000003">
    <property type="protein sequence ID" value="KAG8386437.1"/>
    <property type="molecule type" value="Genomic_DNA"/>
</dbReference>
<proteinExistence type="predicted"/>
<reference evidence="2" key="1">
    <citation type="submission" date="2019-10" db="EMBL/GenBank/DDBJ databases">
        <authorList>
            <person name="Zhang R."/>
            <person name="Pan Y."/>
            <person name="Wang J."/>
            <person name="Ma R."/>
            <person name="Yu S."/>
        </authorList>
    </citation>
    <scope>NUCLEOTIDE SEQUENCE</scope>
    <source>
        <strain evidence="2">LA-IB0</strain>
        <tissue evidence="2">Leaf</tissue>
    </source>
</reference>
<protein>
    <submittedName>
        <fullName evidence="2">Uncharacterized protein</fullName>
    </submittedName>
</protein>
<dbReference type="EMBL" id="WHWC01000003">
    <property type="protein sequence ID" value="KAG8386423.1"/>
    <property type="molecule type" value="Genomic_DNA"/>
</dbReference>
<comment type="caution">
    <text evidence="2">The sequence shown here is derived from an EMBL/GenBank/DDBJ whole genome shotgun (WGS) entry which is preliminary data.</text>
</comment>
<dbReference type="Proteomes" id="UP000826271">
    <property type="component" value="Unassembled WGS sequence"/>
</dbReference>
<gene>
    <name evidence="1" type="ORF">BUALT_Bualt03G0147200</name>
    <name evidence="2" type="ORF">BUALT_Bualt03G0148700</name>
</gene>
<organism evidence="2 3">
    <name type="scientific">Buddleja alternifolia</name>
    <dbReference type="NCBI Taxonomy" id="168488"/>
    <lineage>
        <taxon>Eukaryota</taxon>
        <taxon>Viridiplantae</taxon>
        <taxon>Streptophyta</taxon>
        <taxon>Embryophyta</taxon>
        <taxon>Tracheophyta</taxon>
        <taxon>Spermatophyta</taxon>
        <taxon>Magnoliopsida</taxon>
        <taxon>eudicotyledons</taxon>
        <taxon>Gunneridae</taxon>
        <taxon>Pentapetalae</taxon>
        <taxon>asterids</taxon>
        <taxon>lamiids</taxon>
        <taxon>Lamiales</taxon>
        <taxon>Scrophulariaceae</taxon>
        <taxon>Buddlejeae</taxon>
        <taxon>Buddleja</taxon>
    </lineage>
</organism>
<evidence type="ECO:0000313" key="3">
    <source>
        <dbReference type="Proteomes" id="UP000826271"/>
    </source>
</evidence>